<accession>A0A9D1PTY5</accession>
<evidence type="ECO:0000313" key="2">
    <source>
        <dbReference type="Proteomes" id="UP000823936"/>
    </source>
</evidence>
<evidence type="ECO:0000313" key="1">
    <source>
        <dbReference type="EMBL" id="HIV99050.1"/>
    </source>
</evidence>
<reference evidence="1" key="2">
    <citation type="submission" date="2021-04" db="EMBL/GenBank/DDBJ databases">
        <authorList>
            <person name="Gilroy R."/>
        </authorList>
    </citation>
    <scope>NUCLEOTIDE SEQUENCE</scope>
    <source>
        <strain evidence="1">Gambia11-129</strain>
    </source>
</reference>
<organism evidence="1 2">
    <name type="scientific">Candidatus Ornithospirochaeta avicola</name>
    <dbReference type="NCBI Taxonomy" id="2840896"/>
    <lineage>
        <taxon>Bacteria</taxon>
        <taxon>Pseudomonadati</taxon>
        <taxon>Spirochaetota</taxon>
        <taxon>Spirochaetia</taxon>
        <taxon>Spirochaetales</taxon>
        <taxon>Spirochaetaceae</taxon>
        <taxon>Spirochaetaceae incertae sedis</taxon>
        <taxon>Candidatus Ornithospirochaeta</taxon>
    </lineage>
</organism>
<comment type="caution">
    <text evidence="1">The sequence shown here is derived from an EMBL/GenBank/DDBJ whole genome shotgun (WGS) entry which is preliminary data.</text>
</comment>
<reference evidence="1" key="1">
    <citation type="journal article" date="2021" name="PeerJ">
        <title>Extensive microbial diversity within the chicken gut microbiome revealed by metagenomics and culture.</title>
        <authorList>
            <person name="Gilroy R."/>
            <person name="Ravi A."/>
            <person name="Getino M."/>
            <person name="Pursley I."/>
            <person name="Horton D.L."/>
            <person name="Alikhan N.F."/>
            <person name="Baker D."/>
            <person name="Gharbi K."/>
            <person name="Hall N."/>
            <person name="Watson M."/>
            <person name="Adriaenssens E.M."/>
            <person name="Foster-Nyarko E."/>
            <person name="Jarju S."/>
            <person name="Secka A."/>
            <person name="Antonio M."/>
            <person name="Oren A."/>
            <person name="Chaudhuri R.R."/>
            <person name="La Ragione R."/>
            <person name="Hildebrand F."/>
            <person name="Pallen M.J."/>
        </authorList>
    </citation>
    <scope>NUCLEOTIDE SEQUENCE</scope>
    <source>
        <strain evidence="1">Gambia11-129</strain>
    </source>
</reference>
<name>A0A9D1PTY5_9SPIO</name>
<proteinExistence type="predicted"/>
<dbReference type="AlphaFoldDB" id="A0A9D1PTY5"/>
<gene>
    <name evidence="1" type="ORF">IAB12_04665</name>
</gene>
<protein>
    <submittedName>
        <fullName evidence="1">Uncharacterized protein</fullName>
    </submittedName>
</protein>
<sequence>MLKTIGAKIDEALFDEIKKRAKSENKSVSEYVNGVLEDHISGQKRVDLIAQNIMEECLQLEAMLSIQQGFLIDSLAVLLGRTAPENLSAEEHAKMVQSRESSREALLKVLSKVGSSYISGENIWGTIKGVRSGE</sequence>
<dbReference type="EMBL" id="DXHU01000018">
    <property type="protein sequence ID" value="HIV99050.1"/>
    <property type="molecule type" value="Genomic_DNA"/>
</dbReference>
<dbReference type="Proteomes" id="UP000823936">
    <property type="component" value="Unassembled WGS sequence"/>
</dbReference>